<dbReference type="Pfam" id="PF01103">
    <property type="entry name" value="Omp85"/>
    <property type="match status" value="1"/>
</dbReference>
<dbReference type="InterPro" id="IPR000184">
    <property type="entry name" value="Bac_surfAg_D15"/>
</dbReference>
<evidence type="ECO:0000313" key="7">
    <source>
        <dbReference type="EMBL" id="AKP52397.1"/>
    </source>
</evidence>
<feature type="domain" description="Bacterial surface antigen (D15)" evidence="6">
    <location>
        <begin position="573"/>
        <end position="774"/>
    </location>
</feature>
<evidence type="ECO:0000259" key="6">
    <source>
        <dbReference type="Pfam" id="PF01103"/>
    </source>
</evidence>
<keyword evidence="4" id="KW-0472">Membrane</keyword>
<dbReference type="STRING" id="320787.CA2015_2992"/>
<keyword evidence="5" id="KW-0998">Cell outer membrane</keyword>
<accession>A0A0H4PVI2</accession>
<reference evidence="7 8" key="1">
    <citation type="submission" date="2015-07" db="EMBL/GenBank/DDBJ databases">
        <authorList>
            <person name="Kim K.M."/>
        </authorList>
    </citation>
    <scope>NUCLEOTIDE SEQUENCE [LARGE SCALE GENOMIC DNA]</scope>
    <source>
        <strain evidence="7 8">KCTC 12363</strain>
    </source>
</reference>
<evidence type="ECO:0000256" key="1">
    <source>
        <dbReference type="ARBA" id="ARBA00004370"/>
    </source>
</evidence>
<dbReference type="AlphaFoldDB" id="A0A0H4PVI2"/>
<evidence type="ECO:0000256" key="3">
    <source>
        <dbReference type="ARBA" id="ARBA00022729"/>
    </source>
</evidence>
<dbReference type="RefSeq" id="WP_048642617.1">
    <property type="nucleotide sequence ID" value="NZ_CP012040.1"/>
</dbReference>
<name>A0A0H4PVI2_9BACT</name>
<sequence length="777" mass="89429">MRSKKYTCSLKPYYSRFKKTLVFLVPVWILVGCSVSKFIPEDEKLYTGANLEINRDFSVKGFKEVNTELEGLLKPEPNSKILGMRIGLWSYYKVQKENPGFINRFIYKKIGEEPVYLSSVELEKTQQLILNRLDNGGFFFSEVSAQVEQKPKKAAINYSVDLAQPYQLATYTYDKDSLPIDRSIRKLLASTEIAEGDYFSLEMMKKERIRLDESLKNEGYYNFNPDFLIFEADTNQYDNKKYDLFLRLKQNAPDKGIVPYQVKNIRVYPNYSSDEYGEKTDTTKIKNIAFIQNGLSFKPELLHQYILIEKDSLFNAKDTKLTSSRLTGIGNYRFVNLRYTETDSTLSEGKGELDANIYLTPLDKRSLRAELQGVSKSNNFAGPALLLNYRNRNLFYGGETFNLTAQIGYESQIASGQRESLSAFEVGLKGDLIFPRVVFPISIKERFAYSVPKTKISLGTEYQDRRGYYRLNTISASYGYFWNANRFVYHEITPIALNFVDMSKTSSEFEEILDNNPFLRQSFEHQFIAGLTYSFAFNKLMDKYREHSIYFGANIDLAGGGLRLANKLLSSEDQNTFLGFNYAQYNKGDVDFRYYWRFTEEKLLAFRFFGGLGLPYGNSVSLPFSKQFFSGGPNSIRAFRIRSLGPGSFKPDDETTGNYFDQAGDIRLEGNLEFRFPIVSYLKGATFVDVGNVWLVNENEALPGGKFGRDWYRELAVGAGIGLRVDIEFFVVRFDLAAPLRSPYLPEGERWAKEFKVQDSEWRKNNLIFNFAIGYPF</sequence>
<gene>
    <name evidence="7" type="ORF">CA2015_2992</name>
</gene>
<dbReference type="EMBL" id="CP012040">
    <property type="protein sequence ID" value="AKP52397.1"/>
    <property type="molecule type" value="Genomic_DNA"/>
</dbReference>
<dbReference type="InterPro" id="IPR039910">
    <property type="entry name" value="D15-like"/>
</dbReference>
<dbReference type="PANTHER" id="PTHR12815:SF47">
    <property type="entry name" value="TRANSLOCATION AND ASSEMBLY MODULE SUBUNIT TAMA"/>
    <property type="match status" value="1"/>
</dbReference>
<keyword evidence="8" id="KW-1185">Reference proteome</keyword>
<evidence type="ECO:0000256" key="4">
    <source>
        <dbReference type="ARBA" id="ARBA00023136"/>
    </source>
</evidence>
<evidence type="ECO:0000256" key="5">
    <source>
        <dbReference type="ARBA" id="ARBA00023237"/>
    </source>
</evidence>
<comment type="subcellular location">
    <subcellularLocation>
        <location evidence="1">Membrane</location>
    </subcellularLocation>
</comment>
<dbReference type="GO" id="GO:0019867">
    <property type="term" value="C:outer membrane"/>
    <property type="evidence" value="ECO:0007669"/>
    <property type="project" value="InterPro"/>
</dbReference>
<dbReference type="PANTHER" id="PTHR12815">
    <property type="entry name" value="SORTING AND ASSEMBLY MACHINERY SAMM50 PROTEIN FAMILY MEMBER"/>
    <property type="match status" value="1"/>
</dbReference>
<keyword evidence="3" id="KW-0732">Signal</keyword>
<dbReference type="PROSITE" id="PS51257">
    <property type="entry name" value="PROKAR_LIPOPROTEIN"/>
    <property type="match status" value="1"/>
</dbReference>
<evidence type="ECO:0000256" key="2">
    <source>
        <dbReference type="ARBA" id="ARBA00022692"/>
    </source>
</evidence>
<dbReference type="Gene3D" id="2.40.160.50">
    <property type="entry name" value="membrane protein fhac: a member of the omp85/tpsb transporter family"/>
    <property type="match status" value="1"/>
</dbReference>
<dbReference type="OrthoDB" id="9814535at2"/>
<proteinExistence type="predicted"/>
<evidence type="ECO:0000313" key="8">
    <source>
        <dbReference type="Proteomes" id="UP000036520"/>
    </source>
</evidence>
<dbReference type="Proteomes" id="UP000036520">
    <property type="component" value="Chromosome"/>
</dbReference>
<organism evidence="7 8">
    <name type="scientific">Cyclobacterium amurskyense</name>
    <dbReference type="NCBI Taxonomy" id="320787"/>
    <lineage>
        <taxon>Bacteria</taxon>
        <taxon>Pseudomonadati</taxon>
        <taxon>Bacteroidota</taxon>
        <taxon>Cytophagia</taxon>
        <taxon>Cytophagales</taxon>
        <taxon>Cyclobacteriaceae</taxon>
        <taxon>Cyclobacterium</taxon>
    </lineage>
</organism>
<keyword evidence="2" id="KW-0812">Transmembrane</keyword>
<protein>
    <submittedName>
        <fullName evidence="7">Surface antigen (D15)</fullName>
    </submittedName>
</protein>
<dbReference type="KEGG" id="camu:CA2015_2992"/>